<dbReference type="RefSeq" id="WP_344977380.1">
    <property type="nucleotide sequence ID" value="NZ_BAABFN010000002.1"/>
</dbReference>
<evidence type="ECO:0000313" key="1">
    <source>
        <dbReference type="EMBL" id="GAA4306985.1"/>
    </source>
</evidence>
<dbReference type="Proteomes" id="UP001501207">
    <property type="component" value="Unassembled WGS sequence"/>
</dbReference>
<dbReference type="EMBL" id="BAABFN010000002">
    <property type="protein sequence ID" value="GAA4306985.1"/>
    <property type="molecule type" value="Genomic_DNA"/>
</dbReference>
<evidence type="ECO:0000313" key="2">
    <source>
        <dbReference type="Proteomes" id="UP001501207"/>
    </source>
</evidence>
<protein>
    <submittedName>
        <fullName evidence="1">Uncharacterized protein</fullName>
    </submittedName>
</protein>
<gene>
    <name evidence="1" type="ORF">GCM10023143_13210</name>
</gene>
<name>A0ABP8FM31_9BACT</name>
<proteinExistence type="predicted"/>
<comment type="caution">
    <text evidence="1">The sequence shown here is derived from an EMBL/GenBank/DDBJ whole genome shotgun (WGS) entry which is preliminary data.</text>
</comment>
<organism evidence="1 2">
    <name type="scientific">Compostibacter hankyongensis</name>
    <dbReference type="NCBI Taxonomy" id="1007089"/>
    <lineage>
        <taxon>Bacteria</taxon>
        <taxon>Pseudomonadati</taxon>
        <taxon>Bacteroidota</taxon>
        <taxon>Chitinophagia</taxon>
        <taxon>Chitinophagales</taxon>
        <taxon>Chitinophagaceae</taxon>
        <taxon>Compostibacter</taxon>
    </lineage>
</organism>
<keyword evidence="2" id="KW-1185">Reference proteome</keyword>
<sequence length="85" mass="9808">MSKKNVKQEIQQLAIGNYKSFPDEYTESGANTDTLTVSLAKGYWDSRSEKEVSRDERLGINLDDYTQWTKEAFAEFIKEYEGSLN</sequence>
<reference evidence="2" key="1">
    <citation type="journal article" date="2019" name="Int. J. Syst. Evol. Microbiol.">
        <title>The Global Catalogue of Microorganisms (GCM) 10K type strain sequencing project: providing services to taxonomists for standard genome sequencing and annotation.</title>
        <authorList>
            <consortium name="The Broad Institute Genomics Platform"/>
            <consortium name="The Broad Institute Genome Sequencing Center for Infectious Disease"/>
            <person name="Wu L."/>
            <person name="Ma J."/>
        </authorList>
    </citation>
    <scope>NUCLEOTIDE SEQUENCE [LARGE SCALE GENOMIC DNA]</scope>
    <source>
        <strain evidence="2">JCM 17664</strain>
    </source>
</reference>
<accession>A0ABP8FM31</accession>